<protein>
    <submittedName>
        <fullName evidence="2">Predicted protein</fullName>
    </submittedName>
</protein>
<sequence>MEPKSYEYASERVRSDKEMALRILELHPSLYVHFHSSLLSHRDIQMKIIQFNPTHYYCLPKGFKYDKEFIVNALNYSDGRGMIIAENIPVELHSNEDVINAMIGAGIVQYLDKSKLTRDQILQCVKADGTTIGFFDDYMEDVEILKCALKQTPFALEFIPKKYQTLDIILELLEIYPDILKHIPTEFKKLDCVIETVIRSPNFKAHTISHLPDNYTYSSEEILLTLLLKSNANAIMKISPTQLLTLPKSNIISCLRLNGKIFPDLPPQLQQDPHLLKTAIKHGYRPPRK</sequence>
<organism evidence="3">
    <name type="scientific">Naegleria gruberi</name>
    <name type="common">Amoeba</name>
    <dbReference type="NCBI Taxonomy" id="5762"/>
    <lineage>
        <taxon>Eukaryota</taxon>
        <taxon>Discoba</taxon>
        <taxon>Heterolobosea</taxon>
        <taxon>Tetramitia</taxon>
        <taxon>Eutetramitia</taxon>
        <taxon>Vahlkampfiidae</taxon>
        <taxon>Naegleria</taxon>
    </lineage>
</organism>
<dbReference type="GeneID" id="8856518"/>
<dbReference type="InParanoid" id="D2W312"/>
<gene>
    <name evidence="2" type="ORF">NAEGRDRAFT_54321</name>
</gene>
<proteinExistence type="predicted"/>
<dbReference type="KEGG" id="ngr:NAEGRDRAFT_54321"/>
<dbReference type="AlphaFoldDB" id="D2W312"/>
<dbReference type="Pfam" id="PF13475">
    <property type="entry name" value="DUF4116"/>
    <property type="match status" value="1"/>
</dbReference>
<dbReference type="Proteomes" id="UP000006671">
    <property type="component" value="Unassembled WGS sequence"/>
</dbReference>
<feature type="domain" description="DUF4116" evidence="1">
    <location>
        <begin position="118"/>
        <end position="163"/>
    </location>
</feature>
<accession>D2W312</accession>
<keyword evidence="3" id="KW-1185">Reference proteome</keyword>
<evidence type="ECO:0000313" key="2">
    <source>
        <dbReference type="EMBL" id="EFC36531.1"/>
    </source>
</evidence>
<dbReference type="RefSeq" id="XP_002669275.1">
    <property type="nucleotide sequence ID" value="XM_002669229.1"/>
</dbReference>
<dbReference type="VEuPathDB" id="AmoebaDB:NAEGRDRAFT_54321"/>
<dbReference type="InterPro" id="IPR025197">
    <property type="entry name" value="DUF4116"/>
</dbReference>
<name>D2W312_NAEGR</name>
<evidence type="ECO:0000313" key="3">
    <source>
        <dbReference type="Proteomes" id="UP000006671"/>
    </source>
</evidence>
<evidence type="ECO:0000259" key="1">
    <source>
        <dbReference type="Pfam" id="PF13475"/>
    </source>
</evidence>
<dbReference type="EMBL" id="GG738929">
    <property type="protein sequence ID" value="EFC36531.1"/>
    <property type="molecule type" value="Genomic_DNA"/>
</dbReference>
<reference evidence="2 3" key="1">
    <citation type="journal article" date="2010" name="Cell">
        <title>The genome of Naegleria gruberi illuminates early eukaryotic versatility.</title>
        <authorList>
            <person name="Fritz-Laylin L.K."/>
            <person name="Prochnik S.E."/>
            <person name="Ginger M.L."/>
            <person name="Dacks J.B."/>
            <person name="Carpenter M.L."/>
            <person name="Field M.C."/>
            <person name="Kuo A."/>
            <person name="Paredez A."/>
            <person name="Chapman J."/>
            <person name="Pham J."/>
            <person name="Shu S."/>
            <person name="Neupane R."/>
            <person name="Cipriano M."/>
            <person name="Mancuso J."/>
            <person name="Tu H."/>
            <person name="Salamov A."/>
            <person name="Lindquist E."/>
            <person name="Shapiro H."/>
            <person name="Lucas S."/>
            <person name="Grigoriev I.V."/>
            <person name="Cande W.Z."/>
            <person name="Fulton C."/>
            <person name="Rokhsar D.S."/>
            <person name="Dawson S.C."/>
        </authorList>
    </citation>
    <scope>NUCLEOTIDE SEQUENCE [LARGE SCALE GENOMIC DNA]</scope>
    <source>
        <strain evidence="2 3">NEG-M</strain>
    </source>
</reference>